<gene>
    <name evidence="1" type="ORF">FAEPRAA2165_03182</name>
</gene>
<dbReference type="EMBL" id="ACOP02000085">
    <property type="protein sequence ID" value="EEU95203.1"/>
    <property type="molecule type" value="Genomic_DNA"/>
</dbReference>
<evidence type="ECO:0000313" key="1">
    <source>
        <dbReference type="EMBL" id="EEU95203.1"/>
    </source>
</evidence>
<evidence type="ECO:0000313" key="2">
    <source>
        <dbReference type="Proteomes" id="UP000004619"/>
    </source>
</evidence>
<dbReference type="HOGENOM" id="CLU_3183903_0_0_9"/>
<accession>C7HA27</accession>
<reference evidence="1" key="1">
    <citation type="submission" date="2009-08" db="EMBL/GenBank/DDBJ databases">
        <authorList>
            <person name="Weinstock G."/>
            <person name="Sodergren E."/>
            <person name="Clifton S."/>
            <person name="Fulton L."/>
            <person name="Fulton B."/>
            <person name="Courtney L."/>
            <person name="Fronick C."/>
            <person name="Harrison M."/>
            <person name="Strong C."/>
            <person name="Farmer C."/>
            <person name="Delahaunty K."/>
            <person name="Markovic C."/>
            <person name="Hall O."/>
            <person name="Minx P."/>
            <person name="Tomlinson C."/>
            <person name="Mitreva M."/>
            <person name="Nelson J."/>
            <person name="Hou S."/>
            <person name="Wollam A."/>
            <person name="Pepin K.H."/>
            <person name="Johnson M."/>
            <person name="Bhonagiri V."/>
            <person name="Nash W.E."/>
            <person name="Warren W."/>
            <person name="Chinwalla A."/>
            <person name="Mardis E.R."/>
            <person name="Wilson R.K."/>
        </authorList>
    </citation>
    <scope>NUCLEOTIDE SEQUENCE [LARGE SCALE GENOMIC DNA]</scope>
    <source>
        <strain evidence="1">A2-165</strain>
    </source>
</reference>
<protein>
    <submittedName>
        <fullName evidence="1">Uncharacterized protein</fullName>
    </submittedName>
</protein>
<sequence length="46" mass="4650">MREGPALYNLSVAGFAATAPLVGEPLAKGLFFAIFAGAPKTVSAAR</sequence>
<comment type="caution">
    <text evidence="1">The sequence shown here is derived from an EMBL/GenBank/DDBJ whole genome shotgun (WGS) entry which is preliminary data.</text>
</comment>
<proteinExistence type="predicted"/>
<name>C7HA27_FAED2</name>
<organism evidence="1 2">
    <name type="scientific">Faecalibacterium duncaniae (strain DSM 17677 / JCM 31915 / A2-165)</name>
    <name type="common">Faecalibacterium prausnitzii</name>
    <dbReference type="NCBI Taxonomy" id="411483"/>
    <lineage>
        <taxon>Bacteria</taxon>
        <taxon>Bacillati</taxon>
        <taxon>Bacillota</taxon>
        <taxon>Clostridia</taxon>
        <taxon>Eubacteriales</taxon>
        <taxon>Oscillospiraceae</taxon>
        <taxon>Faecalibacterium</taxon>
    </lineage>
</organism>
<dbReference type="AlphaFoldDB" id="C7HA27"/>
<keyword evidence="2" id="KW-1185">Reference proteome</keyword>
<dbReference type="Proteomes" id="UP000004619">
    <property type="component" value="Unassembled WGS sequence"/>
</dbReference>